<evidence type="ECO:0000313" key="2">
    <source>
        <dbReference type="Proteomes" id="UP001596113"/>
    </source>
</evidence>
<protein>
    <recommendedName>
        <fullName evidence="3">Lipoprotein</fullName>
    </recommendedName>
</protein>
<dbReference type="EMBL" id="JBHSMI010000019">
    <property type="protein sequence ID" value="MFC5402982.1"/>
    <property type="molecule type" value="Genomic_DNA"/>
</dbReference>
<comment type="caution">
    <text evidence="1">The sequence shown here is derived from an EMBL/GenBank/DDBJ whole genome shotgun (WGS) entry which is preliminary data.</text>
</comment>
<evidence type="ECO:0008006" key="3">
    <source>
        <dbReference type="Google" id="ProtNLM"/>
    </source>
</evidence>
<dbReference type="PROSITE" id="PS51257">
    <property type="entry name" value="PROKAR_LIPOPROTEIN"/>
    <property type="match status" value="1"/>
</dbReference>
<name>A0ABW0HV83_9BACL</name>
<evidence type="ECO:0000313" key="1">
    <source>
        <dbReference type="EMBL" id="MFC5402982.1"/>
    </source>
</evidence>
<sequence>MKWLGSLLVIGFLLSLSVGCSLKINSSSLEQSTEPVNNQNSKLELIGKSDSCEAPPEKLNWLGKMYQKTDENTSAEPGMKFGFVMCDKGEYFEATDDGPGSLIVYSNGDPRMNDDLILIGKWGRALFSATNSNQEFAERFDASVIDENGVILENVVTYPYSDDFDFKSYKPNHSEITNEEAIDTPIGSGKLYTLDADNGTAASGLTGTHDVYYAVIPIRDKVIFVLEFSNFDKEEASKKQFIDLLKRLQLKQ</sequence>
<dbReference type="RefSeq" id="WP_378131927.1">
    <property type="nucleotide sequence ID" value="NZ_JBHSMI010000019.1"/>
</dbReference>
<reference evidence="2" key="1">
    <citation type="journal article" date="2019" name="Int. J. Syst. Evol. Microbiol.">
        <title>The Global Catalogue of Microorganisms (GCM) 10K type strain sequencing project: providing services to taxonomists for standard genome sequencing and annotation.</title>
        <authorList>
            <consortium name="The Broad Institute Genomics Platform"/>
            <consortium name="The Broad Institute Genome Sequencing Center for Infectious Disease"/>
            <person name="Wu L."/>
            <person name="Ma J."/>
        </authorList>
    </citation>
    <scope>NUCLEOTIDE SEQUENCE [LARGE SCALE GENOMIC DNA]</scope>
    <source>
        <strain evidence="2">CGMCC 1.18575</strain>
    </source>
</reference>
<accession>A0ABW0HV83</accession>
<keyword evidence="2" id="KW-1185">Reference proteome</keyword>
<gene>
    <name evidence="1" type="ORF">ACFPOF_09520</name>
</gene>
<proteinExistence type="predicted"/>
<dbReference type="Proteomes" id="UP001596113">
    <property type="component" value="Unassembled WGS sequence"/>
</dbReference>
<organism evidence="1 2">
    <name type="scientific">Cohnella soli</name>
    <dbReference type="NCBI Taxonomy" id="425005"/>
    <lineage>
        <taxon>Bacteria</taxon>
        <taxon>Bacillati</taxon>
        <taxon>Bacillota</taxon>
        <taxon>Bacilli</taxon>
        <taxon>Bacillales</taxon>
        <taxon>Paenibacillaceae</taxon>
        <taxon>Cohnella</taxon>
    </lineage>
</organism>